<dbReference type="InterPro" id="IPR001304">
    <property type="entry name" value="C-type_lectin-like"/>
</dbReference>
<feature type="chain" id="PRO_5043564777" description="C-type lectin domain-containing protein" evidence="2">
    <location>
        <begin position="20"/>
        <end position="269"/>
    </location>
</feature>
<organism evidence="4 5">
    <name type="scientific">Zoarces viviparus</name>
    <name type="common">Viviparous eelpout</name>
    <name type="synonym">Blennius viviparus</name>
    <dbReference type="NCBI Taxonomy" id="48416"/>
    <lineage>
        <taxon>Eukaryota</taxon>
        <taxon>Metazoa</taxon>
        <taxon>Chordata</taxon>
        <taxon>Craniata</taxon>
        <taxon>Vertebrata</taxon>
        <taxon>Euteleostomi</taxon>
        <taxon>Actinopterygii</taxon>
        <taxon>Neopterygii</taxon>
        <taxon>Teleostei</taxon>
        <taxon>Neoteleostei</taxon>
        <taxon>Acanthomorphata</taxon>
        <taxon>Eupercaria</taxon>
        <taxon>Perciformes</taxon>
        <taxon>Cottioidei</taxon>
        <taxon>Zoarcales</taxon>
        <taxon>Zoarcidae</taxon>
        <taxon>Zoarcinae</taxon>
        <taxon>Zoarces</taxon>
    </lineage>
</organism>
<dbReference type="InterPro" id="IPR016187">
    <property type="entry name" value="CTDL_fold"/>
</dbReference>
<name>A0AAW1ERL6_ZOAVI</name>
<dbReference type="Pfam" id="PF00059">
    <property type="entry name" value="Lectin_C"/>
    <property type="match status" value="2"/>
</dbReference>
<keyword evidence="5" id="KW-1185">Reference proteome</keyword>
<protein>
    <recommendedName>
        <fullName evidence="3">C-type lectin domain-containing protein</fullName>
    </recommendedName>
</protein>
<dbReference type="SUPFAM" id="SSF56436">
    <property type="entry name" value="C-type lectin-like"/>
    <property type="match status" value="2"/>
</dbReference>
<evidence type="ECO:0000256" key="2">
    <source>
        <dbReference type="SAM" id="SignalP"/>
    </source>
</evidence>
<feature type="domain" description="C-type lectin" evidence="3">
    <location>
        <begin position="149"/>
        <end position="267"/>
    </location>
</feature>
<evidence type="ECO:0000313" key="4">
    <source>
        <dbReference type="EMBL" id="KAK9524922.1"/>
    </source>
</evidence>
<dbReference type="PROSITE" id="PS50041">
    <property type="entry name" value="C_TYPE_LECTIN_2"/>
    <property type="match status" value="2"/>
</dbReference>
<keyword evidence="1" id="KW-1015">Disulfide bond</keyword>
<keyword evidence="2" id="KW-0732">Signal</keyword>
<dbReference type="InterPro" id="IPR016186">
    <property type="entry name" value="C-type_lectin-like/link_sf"/>
</dbReference>
<gene>
    <name evidence="4" type="ORF">VZT92_017280</name>
</gene>
<dbReference type="Proteomes" id="UP001488805">
    <property type="component" value="Unassembled WGS sequence"/>
</dbReference>
<reference evidence="4 5" key="1">
    <citation type="journal article" date="2024" name="Genome Biol. Evol.">
        <title>Chromosome-level genome assembly of the viviparous eelpout Zoarces viviparus.</title>
        <authorList>
            <person name="Fuhrmann N."/>
            <person name="Brasseur M.V."/>
            <person name="Bakowski C.E."/>
            <person name="Podsiadlowski L."/>
            <person name="Prost S."/>
            <person name="Krehenwinkel H."/>
            <person name="Mayer C."/>
        </authorList>
    </citation>
    <scope>NUCLEOTIDE SEQUENCE [LARGE SCALE GENOMIC DNA]</scope>
    <source>
        <strain evidence="4">NO-MEL_2022_Ind0_liver</strain>
    </source>
</reference>
<accession>A0AAW1ERL6</accession>
<evidence type="ECO:0000256" key="1">
    <source>
        <dbReference type="ARBA" id="ARBA00023157"/>
    </source>
</evidence>
<sequence length="269" mass="31867">MQWSLFVLILMGQCSFCLCRLYEYHFVEEKKTWDEAQKYCRDKYTDLAKVFDMTDMKRLNDLAGNQGGAWIGLHNQNNVNRNWLWSLPGVEFNDSETEWGGGTNNQENCVMMRNYKWNDHPCNHDHPFICYDETNQNKYLLIDEGKTWLEAQSYYEVILINEKMTWEQAVTYCRVKHGGLISITNPQKQRWAEKVAKQATSTHVWTGLRFNCKEGMWFWVTGKIVCYNNWGPDYVFERCGMSGVMETSGDHKWSKKYDSMEFSFICTKR</sequence>
<feature type="signal peptide" evidence="2">
    <location>
        <begin position="1"/>
        <end position="19"/>
    </location>
</feature>
<evidence type="ECO:0000313" key="5">
    <source>
        <dbReference type="Proteomes" id="UP001488805"/>
    </source>
</evidence>
<dbReference type="Gene3D" id="3.10.100.10">
    <property type="entry name" value="Mannose-Binding Protein A, subunit A"/>
    <property type="match status" value="2"/>
</dbReference>
<proteinExistence type="predicted"/>
<dbReference type="PANTHER" id="PTHR45784">
    <property type="entry name" value="C-TYPE LECTIN DOMAIN FAMILY 20 MEMBER A-RELATED"/>
    <property type="match status" value="1"/>
</dbReference>
<dbReference type="EMBL" id="JBCEZU010000145">
    <property type="protein sequence ID" value="KAK9524922.1"/>
    <property type="molecule type" value="Genomic_DNA"/>
</dbReference>
<dbReference type="CDD" id="cd00037">
    <property type="entry name" value="CLECT"/>
    <property type="match status" value="1"/>
</dbReference>
<dbReference type="SMART" id="SM00034">
    <property type="entry name" value="CLECT"/>
    <property type="match status" value="2"/>
</dbReference>
<dbReference type="InterPro" id="IPR018378">
    <property type="entry name" value="C-type_lectin_CS"/>
</dbReference>
<comment type="caution">
    <text evidence="4">The sequence shown here is derived from an EMBL/GenBank/DDBJ whole genome shotgun (WGS) entry which is preliminary data.</text>
</comment>
<dbReference type="AlphaFoldDB" id="A0AAW1ERL6"/>
<evidence type="ECO:0000259" key="3">
    <source>
        <dbReference type="PROSITE" id="PS50041"/>
    </source>
</evidence>
<dbReference type="PROSITE" id="PS00615">
    <property type="entry name" value="C_TYPE_LECTIN_1"/>
    <property type="match status" value="1"/>
</dbReference>
<dbReference type="PANTHER" id="PTHR45784:SF3">
    <property type="entry name" value="C-TYPE LECTIN DOMAIN FAMILY 4 MEMBER K-LIKE-RELATED"/>
    <property type="match status" value="1"/>
</dbReference>
<feature type="domain" description="C-type lectin" evidence="3">
    <location>
        <begin position="24"/>
        <end position="131"/>
    </location>
</feature>